<keyword evidence="2" id="KW-1185">Reference proteome</keyword>
<protein>
    <recommendedName>
        <fullName evidence="3">Acid protease</fullName>
    </recommendedName>
</protein>
<gene>
    <name evidence="1" type="ORF">CHX27_02175</name>
</gene>
<dbReference type="Pfam" id="PF13650">
    <property type="entry name" value="Asp_protease_2"/>
    <property type="match status" value="1"/>
</dbReference>
<dbReference type="OrthoDB" id="5975497at2"/>
<comment type="caution">
    <text evidence="1">The sequence shown here is derived from an EMBL/GenBank/DDBJ whole genome shotgun (WGS) entry which is preliminary data.</text>
</comment>
<organism evidence="1 2">
    <name type="scientific">Flavobacterium aurantiibacter</name>
    <dbReference type="NCBI Taxonomy" id="2023067"/>
    <lineage>
        <taxon>Bacteria</taxon>
        <taxon>Pseudomonadati</taxon>
        <taxon>Bacteroidota</taxon>
        <taxon>Flavobacteriia</taxon>
        <taxon>Flavobacteriales</taxon>
        <taxon>Flavobacteriaceae</taxon>
        <taxon>Flavobacterium</taxon>
    </lineage>
</organism>
<evidence type="ECO:0000313" key="1">
    <source>
        <dbReference type="EMBL" id="OYQ48500.1"/>
    </source>
</evidence>
<dbReference type="GO" id="GO:0004190">
    <property type="term" value="F:aspartic-type endopeptidase activity"/>
    <property type="evidence" value="ECO:0007669"/>
    <property type="project" value="InterPro"/>
</dbReference>
<name>A0A256A605_9FLAO</name>
<reference evidence="1 2" key="1">
    <citation type="submission" date="2017-07" db="EMBL/GenBank/DDBJ databases">
        <title>Flavobacterium cyanobacteriorum sp. nov., isolated from cyanobacterial aggregates in a eutrophic lake.</title>
        <authorList>
            <person name="Cai H."/>
        </authorList>
    </citation>
    <scope>NUCLEOTIDE SEQUENCE [LARGE SCALE GENOMIC DNA]</scope>
    <source>
        <strain evidence="1 2">TH167</strain>
    </source>
</reference>
<dbReference type="Proteomes" id="UP000216035">
    <property type="component" value="Unassembled WGS sequence"/>
</dbReference>
<accession>A0A256A605</accession>
<dbReference type="GO" id="GO:0006508">
    <property type="term" value="P:proteolysis"/>
    <property type="evidence" value="ECO:0007669"/>
    <property type="project" value="InterPro"/>
</dbReference>
<dbReference type="RefSeq" id="WP_094485125.1">
    <property type="nucleotide sequence ID" value="NZ_NOXX01000123.1"/>
</dbReference>
<proteinExistence type="predicted"/>
<dbReference type="InterPro" id="IPR001969">
    <property type="entry name" value="Aspartic_peptidase_AS"/>
</dbReference>
<evidence type="ECO:0008006" key="3">
    <source>
        <dbReference type="Google" id="ProtNLM"/>
    </source>
</evidence>
<evidence type="ECO:0000313" key="2">
    <source>
        <dbReference type="Proteomes" id="UP000216035"/>
    </source>
</evidence>
<dbReference type="EMBL" id="NOXX01000123">
    <property type="protein sequence ID" value="OYQ48500.1"/>
    <property type="molecule type" value="Genomic_DNA"/>
</dbReference>
<sequence length="147" mass="16594">MKKDQRKKANVRRVGIKISFSKTGHILIKGKINGKSGVFIVDTGAAISCVGTYYAPYFQLKMRKSRFEIRAITDVPMPAEISKKNIFELGKWRIDQASFLTIDLDTVNQTFSTVNQDAVQGIIGNDVLKKYKAVIDYENKSIFLITK</sequence>
<dbReference type="PROSITE" id="PS00141">
    <property type="entry name" value="ASP_PROTEASE"/>
    <property type="match status" value="1"/>
</dbReference>
<dbReference type="AlphaFoldDB" id="A0A256A605"/>
<dbReference type="SUPFAM" id="SSF50630">
    <property type="entry name" value="Acid proteases"/>
    <property type="match status" value="1"/>
</dbReference>
<dbReference type="InterPro" id="IPR021109">
    <property type="entry name" value="Peptidase_aspartic_dom_sf"/>
</dbReference>
<dbReference type="Gene3D" id="2.40.70.10">
    <property type="entry name" value="Acid Proteases"/>
    <property type="match status" value="1"/>
</dbReference>